<proteinExistence type="predicted"/>
<sequence length="87" mass="9688">MTKNKVCFLTITSYLGSMGDKFDLKLIPEYDGSGVQGVVEWLEKLELVCKLRGLDDVASVIPLCLTRCVCGDTTCSWLSLTGRRLKR</sequence>
<reference evidence="1 2" key="1">
    <citation type="submission" date="2019-05" db="EMBL/GenBank/DDBJ databases">
        <title>Another draft genome of Portunus trituberculatus and its Hox gene families provides insights of decapod evolution.</title>
        <authorList>
            <person name="Jeong J.-H."/>
            <person name="Song I."/>
            <person name="Kim S."/>
            <person name="Choi T."/>
            <person name="Kim D."/>
            <person name="Ryu S."/>
            <person name="Kim W."/>
        </authorList>
    </citation>
    <scope>NUCLEOTIDE SEQUENCE [LARGE SCALE GENOMIC DNA]</scope>
    <source>
        <tissue evidence="1">Muscle</tissue>
    </source>
</reference>
<keyword evidence="2" id="KW-1185">Reference proteome</keyword>
<gene>
    <name evidence="1" type="ORF">E2C01_059816</name>
</gene>
<evidence type="ECO:0000313" key="1">
    <source>
        <dbReference type="EMBL" id="MPC65678.1"/>
    </source>
</evidence>
<dbReference type="AlphaFoldDB" id="A0A5B7H9P4"/>
<dbReference type="EMBL" id="VSRR010023681">
    <property type="protein sequence ID" value="MPC65678.1"/>
    <property type="molecule type" value="Genomic_DNA"/>
</dbReference>
<evidence type="ECO:0000313" key="2">
    <source>
        <dbReference type="Proteomes" id="UP000324222"/>
    </source>
</evidence>
<dbReference type="OrthoDB" id="5919852at2759"/>
<organism evidence="1 2">
    <name type="scientific">Portunus trituberculatus</name>
    <name type="common">Swimming crab</name>
    <name type="synonym">Neptunus trituberculatus</name>
    <dbReference type="NCBI Taxonomy" id="210409"/>
    <lineage>
        <taxon>Eukaryota</taxon>
        <taxon>Metazoa</taxon>
        <taxon>Ecdysozoa</taxon>
        <taxon>Arthropoda</taxon>
        <taxon>Crustacea</taxon>
        <taxon>Multicrustacea</taxon>
        <taxon>Malacostraca</taxon>
        <taxon>Eumalacostraca</taxon>
        <taxon>Eucarida</taxon>
        <taxon>Decapoda</taxon>
        <taxon>Pleocyemata</taxon>
        <taxon>Brachyura</taxon>
        <taxon>Eubrachyura</taxon>
        <taxon>Portunoidea</taxon>
        <taxon>Portunidae</taxon>
        <taxon>Portuninae</taxon>
        <taxon>Portunus</taxon>
    </lineage>
</organism>
<accession>A0A5B7H9P4</accession>
<dbReference type="Proteomes" id="UP000324222">
    <property type="component" value="Unassembled WGS sequence"/>
</dbReference>
<comment type="caution">
    <text evidence="1">The sequence shown here is derived from an EMBL/GenBank/DDBJ whole genome shotgun (WGS) entry which is preliminary data.</text>
</comment>
<protein>
    <submittedName>
        <fullName evidence="1">Uncharacterized protein</fullName>
    </submittedName>
</protein>
<name>A0A5B7H9P4_PORTR</name>